<dbReference type="AlphaFoldDB" id="A0A4V1RL62"/>
<sequence>MSAMDKFLNSKFIDQYGAALAPSFDFVNTSASAELDLPIPPEAVSAGVQQLVADLGHTLAGVSPDQLELAVITKKTMMSWENATGIEITPTPQGSHVAIFMQNMPGRPKALLDGKKNKKMAQKLADQIQASAHGA</sequence>
<evidence type="ECO:0000313" key="1">
    <source>
        <dbReference type="EMBL" id="RYB94672.1"/>
    </source>
</evidence>
<gene>
    <name evidence="1" type="ORF">EUA93_10145</name>
</gene>
<dbReference type="Proteomes" id="UP000294071">
    <property type="component" value="Unassembled WGS sequence"/>
</dbReference>
<evidence type="ECO:0000313" key="2">
    <source>
        <dbReference type="Proteomes" id="UP000294071"/>
    </source>
</evidence>
<organism evidence="1 2">
    <name type="scientific">Nocardioides oleivorans</name>
    <dbReference type="NCBI Taxonomy" id="273676"/>
    <lineage>
        <taxon>Bacteria</taxon>
        <taxon>Bacillati</taxon>
        <taxon>Actinomycetota</taxon>
        <taxon>Actinomycetes</taxon>
        <taxon>Propionibacteriales</taxon>
        <taxon>Nocardioidaceae</taxon>
        <taxon>Nocardioides</taxon>
    </lineage>
</organism>
<reference evidence="1 2" key="1">
    <citation type="submission" date="2019-01" db="EMBL/GenBank/DDBJ databases">
        <title>Novel species of Nocardioides.</title>
        <authorList>
            <person name="Liu Q."/>
            <person name="Xin Y.-H."/>
        </authorList>
    </citation>
    <scope>NUCLEOTIDE SEQUENCE [LARGE SCALE GENOMIC DNA]</scope>
    <source>
        <strain evidence="1 2">CGMCC 4.6882</strain>
    </source>
</reference>
<accession>A0A4V1RL62</accession>
<dbReference type="EMBL" id="SDWT01000001">
    <property type="protein sequence ID" value="RYB94672.1"/>
    <property type="molecule type" value="Genomic_DNA"/>
</dbReference>
<keyword evidence="2" id="KW-1185">Reference proteome</keyword>
<dbReference type="RefSeq" id="WP_129400020.1">
    <property type="nucleotide sequence ID" value="NZ_SDWT01000001.1"/>
</dbReference>
<comment type="caution">
    <text evidence="1">The sequence shown here is derived from an EMBL/GenBank/DDBJ whole genome shotgun (WGS) entry which is preliminary data.</text>
</comment>
<dbReference type="OrthoDB" id="3778264at2"/>
<name>A0A4V1RL62_9ACTN</name>
<protein>
    <submittedName>
        <fullName evidence="1">Uncharacterized protein</fullName>
    </submittedName>
</protein>
<proteinExistence type="predicted"/>